<proteinExistence type="predicted"/>
<keyword evidence="3" id="KW-1185">Reference proteome</keyword>
<feature type="region of interest" description="Disordered" evidence="1">
    <location>
        <begin position="103"/>
        <end position="124"/>
    </location>
</feature>
<comment type="caution">
    <text evidence="2">The sequence shown here is derived from an EMBL/GenBank/DDBJ whole genome shotgun (WGS) entry which is preliminary data.</text>
</comment>
<gene>
    <name evidence="2" type="ORF">D9611_013012</name>
</gene>
<dbReference type="EMBL" id="JAACJK010000228">
    <property type="protein sequence ID" value="KAF5311250.1"/>
    <property type="molecule type" value="Genomic_DNA"/>
</dbReference>
<evidence type="ECO:0000313" key="2">
    <source>
        <dbReference type="EMBL" id="KAF5311250.1"/>
    </source>
</evidence>
<evidence type="ECO:0000313" key="3">
    <source>
        <dbReference type="Proteomes" id="UP000541558"/>
    </source>
</evidence>
<accession>A0A8H5AUQ0</accession>
<sequence length="198" mass="22150">MGATFSHLAAIPVTLSRLQRSVLQVDEYQLILSWTALVTPNDAGGGDGGAKSQFMAYRGVGRISGRVDWRLHFVSYRKHRREQPTHPPVASIAACKPITTTCQHNTGSRGCSSKRKSSSSTSTHITTIWEWRRHRQQELGRTQQRLTGPRHTRTKPPTFPMRESIGNDTQRAGECQRRQPVCAHTPSTHETSTKHDDG</sequence>
<dbReference type="AlphaFoldDB" id="A0A8H5AUQ0"/>
<dbReference type="Proteomes" id="UP000541558">
    <property type="component" value="Unassembled WGS sequence"/>
</dbReference>
<feature type="region of interest" description="Disordered" evidence="1">
    <location>
        <begin position="139"/>
        <end position="198"/>
    </location>
</feature>
<organism evidence="2 3">
    <name type="scientific">Ephemerocybe angulata</name>
    <dbReference type="NCBI Taxonomy" id="980116"/>
    <lineage>
        <taxon>Eukaryota</taxon>
        <taxon>Fungi</taxon>
        <taxon>Dikarya</taxon>
        <taxon>Basidiomycota</taxon>
        <taxon>Agaricomycotina</taxon>
        <taxon>Agaricomycetes</taxon>
        <taxon>Agaricomycetidae</taxon>
        <taxon>Agaricales</taxon>
        <taxon>Agaricineae</taxon>
        <taxon>Psathyrellaceae</taxon>
        <taxon>Ephemerocybe</taxon>
    </lineage>
</organism>
<protein>
    <submittedName>
        <fullName evidence="2">Uncharacterized protein</fullName>
    </submittedName>
</protein>
<name>A0A8H5AUQ0_9AGAR</name>
<reference evidence="2 3" key="1">
    <citation type="journal article" date="2020" name="ISME J.">
        <title>Uncovering the hidden diversity of litter-decomposition mechanisms in mushroom-forming fungi.</title>
        <authorList>
            <person name="Floudas D."/>
            <person name="Bentzer J."/>
            <person name="Ahren D."/>
            <person name="Johansson T."/>
            <person name="Persson P."/>
            <person name="Tunlid A."/>
        </authorList>
    </citation>
    <scope>NUCLEOTIDE SEQUENCE [LARGE SCALE GENOMIC DNA]</scope>
    <source>
        <strain evidence="2 3">CBS 175.51</strain>
    </source>
</reference>
<evidence type="ECO:0000256" key="1">
    <source>
        <dbReference type="SAM" id="MobiDB-lite"/>
    </source>
</evidence>